<sequence>MASGCVKKVDPYRMFSKLKSLNAVAGACIPSLSQQKTYKTDIKAKVVNPRPLTVTRIYEKKVILKNAEAAAALAKEEELSDKKEKINVYKSFHRDIAEDNALKNPDFFKVKEMVDLHTLFKNRVHFGHHHGCRHPFVVPFLYGVRQNTDIFDLDKTLPRLHNALNFIAHMVYRGGVVLFVSRNAQTMPLVEYTAQKCGEYSHCRFWKGGLLTNIDYLYKNLTRYPDVVVFIHTQNNFSHEHAAITECAKMLIPTVGIVDSNCNPTLVTYPVPGNDDSLDAVKLYCKLFEETILRAKEYRKRDIEELSDDSDES</sequence>
<dbReference type="GO" id="GO:0006412">
    <property type="term" value="P:translation"/>
    <property type="evidence" value="ECO:0007669"/>
    <property type="project" value="InterPro"/>
</dbReference>
<dbReference type="Pfam" id="PF00318">
    <property type="entry name" value="Ribosomal_S2"/>
    <property type="match status" value="1"/>
</dbReference>
<evidence type="ECO:0000256" key="1">
    <source>
        <dbReference type="ARBA" id="ARBA00004173"/>
    </source>
</evidence>
<dbReference type="GO" id="GO:0005763">
    <property type="term" value="C:mitochondrial small ribosomal subunit"/>
    <property type="evidence" value="ECO:0007669"/>
    <property type="project" value="UniProtKB-ARBA"/>
</dbReference>
<dbReference type="Proteomes" id="UP000005408">
    <property type="component" value="Unassembled WGS sequence"/>
</dbReference>
<keyword evidence="4" id="KW-0496">Mitochondrion</keyword>
<evidence type="ECO:0000313" key="10">
    <source>
        <dbReference type="Proteomes" id="UP000005408"/>
    </source>
</evidence>
<dbReference type="InterPro" id="IPR023591">
    <property type="entry name" value="Ribosomal_uS2_flav_dom_sf"/>
</dbReference>
<dbReference type="GO" id="GO:0005743">
    <property type="term" value="C:mitochondrial inner membrane"/>
    <property type="evidence" value="ECO:0007669"/>
    <property type="project" value="UniProtKB-ARBA"/>
</dbReference>
<evidence type="ECO:0000256" key="4">
    <source>
        <dbReference type="ARBA" id="ARBA00023128"/>
    </source>
</evidence>
<dbReference type="CDD" id="cd01425">
    <property type="entry name" value="RPS2"/>
    <property type="match status" value="1"/>
</dbReference>
<protein>
    <recommendedName>
        <fullName evidence="7">Small ribosomal subunit protein uS2m</fullName>
    </recommendedName>
    <alternativeName>
        <fullName evidence="8">28S ribosomal protein S2, mitochondrial</fullName>
    </alternativeName>
</protein>
<dbReference type="EnsemblMetazoa" id="G25003.7">
    <property type="protein sequence ID" value="G25003.7:cds"/>
    <property type="gene ID" value="G25003"/>
</dbReference>
<dbReference type="OrthoDB" id="2320368at2759"/>
<dbReference type="PRINTS" id="PR00395">
    <property type="entry name" value="RIBOSOMALS2"/>
</dbReference>
<dbReference type="SUPFAM" id="SSF52313">
    <property type="entry name" value="Ribosomal protein S2"/>
    <property type="match status" value="1"/>
</dbReference>
<keyword evidence="5" id="KW-0687">Ribonucleoprotein</keyword>
<proteinExistence type="inferred from homology"/>
<dbReference type="EnsemblMetazoa" id="G25003.3">
    <property type="protein sequence ID" value="G25003.3:cds"/>
    <property type="gene ID" value="G25003"/>
</dbReference>
<name>A0A8W8KRE3_MAGGI</name>
<dbReference type="Gene3D" id="3.40.50.10490">
    <property type="entry name" value="Glucose-6-phosphate isomerase like protein, domain 1"/>
    <property type="match status" value="1"/>
</dbReference>
<accession>A0A8W8KRE3</accession>
<evidence type="ECO:0000256" key="7">
    <source>
        <dbReference type="ARBA" id="ARBA00071390"/>
    </source>
</evidence>
<dbReference type="InterPro" id="IPR005706">
    <property type="entry name" value="Ribosomal_uS2_bac/mit/plastid"/>
</dbReference>
<evidence type="ECO:0000256" key="2">
    <source>
        <dbReference type="ARBA" id="ARBA00006242"/>
    </source>
</evidence>
<dbReference type="AlphaFoldDB" id="A0A8W8KRE3"/>
<comment type="function">
    <text evidence="6">Required for mitoribosome formation and stability, and mitochondrial translation.</text>
</comment>
<evidence type="ECO:0000313" key="9">
    <source>
        <dbReference type="EnsemblMetazoa" id="G25003.2:cds"/>
    </source>
</evidence>
<evidence type="ECO:0000256" key="8">
    <source>
        <dbReference type="ARBA" id="ARBA00083109"/>
    </source>
</evidence>
<keyword evidence="3" id="KW-0689">Ribosomal protein</keyword>
<organism evidence="9 10">
    <name type="scientific">Magallana gigas</name>
    <name type="common">Pacific oyster</name>
    <name type="synonym">Crassostrea gigas</name>
    <dbReference type="NCBI Taxonomy" id="29159"/>
    <lineage>
        <taxon>Eukaryota</taxon>
        <taxon>Metazoa</taxon>
        <taxon>Spiralia</taxon>
        <taxon>Lophotrochozoa</taxon>
        <taxon>Mollusca</taxon>
        <taxon>Bivalvia</taxon>
        <taxon>Autobranchia</taxon>
        <taxon>Pteriomorphia</taxon>
        <taxon>Ostreida</taxon>
        <taxon>Ostreoidea</taxon>
        <taxon>Ostreidae</taxon>
        <taxon>Magallana</taxon>
    </lineage>
</organism>
<dbReference type="PANTHER" id="PTHR12534">
    <property type="entry name" value="30S RIBOSOMAL PROTEIN S2 PROKARYOTIC AND ORGANELLAR"/>
    <property type="match status" value="1"/>
</dbReference>
<comment type="similarity">
    <text evidence="2">Belongs to the universal ribosomal protein uS2 family.</text>
</comment>
<dbReference type="OMA" id="PYIFMEK"/>
<dbReference type="EnsemblMetazoa" id="G25003.2">
    <property type="protein sequence ID" value="G25003.2:cds"/>
    <property type="gene ID" value="G25003"/>
</dbReference>
<dbReference type="PANTHER" id="PTHR12534:SF0">
    <property type="entry name" value="SMALL RIBOSOMAL SUBUNIT PROTEIN US2M"/>
    <property type="match status" value="1"/>
</dbReference>
<keyword evidence="10" id="KW-1185">Reference proteome</keyword>
<evidence type="ECO:0000256" key="5">
    <source>
        <dbReference type="ARBA" id="ARBA00023274"/>
    </source>
</evidence>
<dbReference type="GO" id="GO:0003735">
    <property type="term" value="F:structural constituent of ribosome"/>
    <property type="evidence" value="ECO:0007669"/>
    <property type="project" value="InterPro"/>
</dbReference>
<comment type="subcellular location">
    <subcellularLocation>
        <location evidence="1">Mitochondrion</location>
    </subcellularLocation>
</comment>
<dbReference type="FunFam" id="3.40.50.10490:FF:000026">
    <property type="entry name" value="28S ribosomal protein S2, mitochondrial"/>
    <property type="match status" value="1"/>
</dbReference>
<dbReference type="HAMAP" id="MF_00291_B">
    <property type="entry name" value="Ribosomal_uS2_B"/>
    <property type="match status" value="1"/>
</dbReference>
<reference evidence="9" key="1">
    <citation type="submission" date="2022-08" db="UniProtKB">
        <authorList>
            <consortium name="EnsemblMetazoa"/>
        </authorList>
    </citation>
    <scope>IDENTIFICATION</scope>
    <source>
        <strain evidence="9">05x7-T-G4-1.051#20</strain>
    </source>
</reference>
<evidence type="ECO:0000256" key="6">
    <source>
        <dbReference type="ARBA" id="ARBA00059792"/>
    </source>
</evidence>
<dbReference type="InterPro" id="IPR001865">
    <property type="entry name" value="Ribosomal_uS2"/>
</dbReference>
<evidence type="ECO:0000256" key="3">
    <source>
        <dbReference type="ARBA" id="ARBA00022980"/>
    </source>
</evidence>